<dbReference type="PROSITE" id="PS50010">
    <property type="entry name" value="DH_2"/>
    <property type="match status" value="1"/>
</dbReference>
<dbReference type="GO" id="GO:0070161">
    <property type="term" value="C:anchoring junction"/>
    <property type="evidence" value="ECO:0007669"/>
    <property type="project" value="UniProtKB-SubCell"/>
</dbReference>
<dbReference type="PANTHER" id="PTHR22834">
    <property type="entry name" value="NUCLEAR FUSION PROTEIN FUS2"/>
    <property type="match status" value="1"/>
</dbReference>
<dbReference type="SMART" id="SM00326">
    <property type="entry name" value="SH3"/>
    <property type="match status" value="7"/>
</dbReference>
<accession>A0AAQ4DUS3</accession>
<evidence type="ECO:0000256" key="7">
    <source>
        <dbReference type="ARBA" id="ARBA00032587"/>
    </source>
</evidence>
<dbReference type="SUPFAM" id="SSF103657">
    <property type="entry name" value="BAR/IMD domain-like"/>
    <property type="match status" value="1"/>
</dbReference>
<feature type="domain" description="BAR" evidence="12">
    <location>
        <begin position="859"/>
        <end position="1076"/>
    </location>
</feature>
<dbReference type="CDD" id="cd00174">
    <property type="entry name" value="SH3"/>
    <property type="match status" value="1"/>
</dbReference>
<sequence>MEPGCVVKALYDFHSGLEGELSIKNGDLIQVTARAQKWFRLAEGVLVLATVDKHWTLGNLHGQQGKFPSAFVVEVKAPQLLPGQELFAATADFSSNVPGDLSFRSGDLIVGLAAVDTNWWRGQLDGREGIFPLSHAWMLDGASLRATQGSRDVDLLARVLQDMTAQLDDEMNLHSGDIVHIQRIIDKDWFWGECNGRSGKFPRNFVTLLSDKEKTTIPAKTSQPPVSCHNGHLPGSTSAPPKPQRTSTSGQGDGAENLNGVVLNGMTSSSDVSGYHSLNSGLLPYARSKFAFVAQYPNELSFQEGELVTLIRHVDDEWTEGELNGRVGLFPTEYVDIIVDCADSAGATSSMGQSGTVPDVASPSGACFGRALFDFPASVEGDLALSAGEVIVLLGKVNDDWYQARSRDGRTGICPTSFVEEMVRPSSSSLEAVDVGLRKMGRFNSAPICRAGEQPRRKTLPPWHSLAEEASPPTSAGPVGKDSPQSLPPSDVDRGGSTGREAGASDATLPPLRRANTLTSSDSAAFKREVASFHEVKPVTKKAPVPTRPPPAVPTSSSTSIASLPNRSAPPVPLASPDPWAASDASSGVAQTTARDHVDGVSSQEASTSRTGAANDSAAKDEERRRKLRDHRQCVLTELLQTERDYIKALQVCCEVYLNDHSKSRMQSLDIDAVTLFGNIDEVIAVSSQLLAALEKELVKPECSQLIGTCFVNVADELKEVYGHYCRNHDDVTGLWPKYMENPRAAQFLQAGVERMQHETNCFDLPSVLIRPVQRILKYPLLINELDKSTEAGHPDKAMLAHAMAKMSEVATSINEFKRRKDLVSKYKKDPSESTLSRRLAKLNLHSVLKKSSRFGVRLSSTFGLTSVEKDEAFERAEREFRVLEKALKLFLKNLAVFCDQMKQAVHVSLQLSEDLVQFYHDRKSLPEVERYRAVQHTICSQHWHEFATAVERDVESVLKQLLQMFVGPNKLITKRQHKLLDYVASKTRLEKNRDFTKQKALSDEQQLAKNTYSALNAQLLDELPKLCGIAREVLQLCVQEFLRARKTFIGRTTHELLTLMELPMMLSAKGSSNVLENFRIKHSLVLRTLAEEPSASETNLFAALLAKAEGGGGTLSRSAGAKMAARLGLGSAIPSIPSKAEPQTEMQRTFVRSSYPMEFTFAVAEDYASSDIMDINLRTGDVVGVVKQQDPMGNTERWFVDNGATKGFVAAKFLRPLHRPQVRPDPHLRVSPQPPLAGYDPPPPYSATDPLRPRTPTPATQPVEERKPYTYAEISRPLAPTGGTAHQPTVLAQSLVPTQSVNASYNPSYANTLAPTPAPSSAAPTAALSSSSVPPSATLPTISAASGDRGQGFQGQTTASHGKPTNNAVGSVSGSAVKGGVSTYNYTFASGDAQRHTYEEIPEEGGPSIGSPIQEPETTGSRYANLEFDPLSSGGSKVGGTVAAPQKRTEAETSGEGGSRYGNLDALGVSAAGSPPLVNEYYYAVYPFSAAGPHQLSVAQGQVLLVIHRCDLHANPEWWFVQDRHGNQGYVPGNYLHRYAL</sequence>
<dbReference type="InterPro" id="IPR035899">
    <property type="entry name" value="DBL_dom_sf"/>
</dbReference>
<feature type="region of interest" description="Disordered" evidence="9">
    <location>
        <begin position="1316"/>
        <end position="1373"/>
    </location>
</feature>
<dbReference type="InterPro" id="IPR001331">
    <property type="entry name" value="GDS_CDC24_CS"/>
</dbReference>
<feature type="region of interest" description="Disordered" evidence="9">
    <location>
        <begin position="537"/>
        <end position="627"/>
    </location>
</feature>
<dbReference type="Pfam" id="PF00018">
    <property type="entry name" value="SH3_1"/>
    <property type="match status" value="2"/>
</dbReference>
<feature type="compositionally biased region" description="Polar residues" evidence="9">
    <location>
        <begin position="601"/>
        <end position="614"/>
    </location>
</feature>
<dbReference type="SUPFAM" id="SSF48065">
    <property type="entry name" value="DBL homology domain (DH-domain)"/>
    <property type="match status" value="1"/>
</dbReference>
<feature type="compositionally biased region" description="Pro residues" evidence="9">
    <location>
        <begin position="1233"/>
        <end position="1246"/>
    </location>
</feature>
<evidence type="ECO:0000256" key="2">
    <source>
        <dbReference type="ARBA" id="ARBA00004348"/>
    </source>
</evidence>
<evidence type="ECO:0000259" key="10">
    <source>
        <dbReference type="PROSITE" id="PS50002"/>
    </source>
</evidence>
<dbReference type="PROSITE" id="PS00741">
    <property type="entry name" value="DH_1"/>
    <property type="match status" value="1"/>
</dbReference>
<keyword evidence="6" id="KW-0965">Cell junction</keyword>
<dbReference type="InterPro" id="IPR000219">
    <property type="entry name" value="DH_dom"/>
</dbReference>
<comment type="subcellular location">
    <subcellularLocation>
        <location evidence="1">Cell junction</location>
    </subcellularLocation>
    <subcellularLocation>
        <location evidence="2">Golgi apparatus</location>
        <location evidence="2">Golgi stack</location>
    </subcellularLocation>
</comment>
<dbReference type="SUPFAM" id="SSF50044">
    <property type="entry name" value="SH3-domain"/>
    <property type="match status" value="7"/>
</dbReference>
<keyword evidence="5" id="KW-0344">Guanine-nucleotide releasing factor</keyword>
<feature type="compositionally biased region" description="Low complexity" evidence="9">
    <location>
        <begin position="1316"/>
        <end position="1342"/>
    </location>
</feature>
<dbReference type="InterPro" id="IPR004148">
    <property type="entry name" value="BAR_dom"/>
</dbReference>
<feature type="domain" description="SH3" evidence="10">
    <location>
        <begin position="364"/>
        <end position="424"/>
    </location>
</feature>
<feature type="domain" description="DH" evidence="11">
    <location>
        <begin position="631"/>
        <end position="817"/>
    </location>
</feature>
<dbReference type="Pfam" id="PF07653">
    <property type="entry name" value="SH3_2"/>
    <property type="match status" value="2"/>
</dbReference>
<feature type="domain" description="SH3" evidence="10">
    <location>
        <begin position="152"/>
        <end position="211"/>
    </location>
</feature>
<dbReference type="SMART" id="SM00325">
    <property type="entry name" value="RhoGEF"/>
    <property type="match status" value="1"/>
</dbReference>
<feature type="region of interest" description="Disordered" evidence="9">
    <location>
        <begin position="1426"/>
        <end position="1462"/>
    </location>
</feature>
<evidence type="ECO:0000313" key="14">
    <source>
        <dbReference type="Proteomes" id="UP001321473"/>
    </source>
</evidence>
<dbReference type="PROSITE" id="PS51021">
    <property type="entry name" value="BAR"/>
    <property type="match status" value="1"/>
</dbReference>
<dbReference type="CDD" id="cd11796">
    <property type="entry name" value="SH3_DNMBP_N3"/>
    <property type="match status" value="1"/>
</dbReference>
<reference evidence="13 14" key="1">
    <citation type="journal article" date="2023" name="Arcadia Sci">
        <title>De novo assembly of a long-read Amblyomma americanum tick genome.</title>
        <authorList>
            <person name="Chou S."/>
            <person name="Poskanzer K.E."/>
            <person name="Rollins M."/>
            <person name="Thuy-Boun P.S."/>
        </authorList>
    </citation>
    <scope>NUCLEOTIDE SEQUENCE [LARGE SCALE GENOMIC DNA]</scope>
    <source>
        <strain evidence="13">F_SG_1</strain>
        <tissue evidence="13">Salivary glands</tissue>
    </source>
</reference>
<dbReference type="Gene3D" id="1.20.900.10">
    <property type="entry name" value="Dbl homology (DH) domain"/>
    <property type="match status" value="1"/>
</dbReference>
<feature type="compositionally biased region" description="Polar residues" evidence="9">
    <location>
        <begin position="235"/>
        <end position="250"/>
    </location>
</feature>
<dbReference type="CDD" id="cd00160">
    <property type="entry name" value="RhoGEF"/>
    <property type="match status" value="1"/>
</dbReference>
<dbReference type="Proteomes" id="UP001321473">
    <property type="component" value="Unassembled WGS sequence"/>
</dbReference>
<dbReference type="PRINTS" id="PR00452">
    <property type="entry name" value="SH3DOMAIN"/>
</dbReference>
<dbReference type="GO" id="GO:0035556">
    <property type="term" value="P:intracellular signal transduction"/>
    <property type="evidence" value="ECO:0007669"/>
    <property type="project" value="InterPro"/>
</dbReference>
<keyword evidence="4 8" id="KW-0728">SH3 domain</keyword>
<feature type="compositionally biased region" description="Low complexity" evidence="9">
    <location>
        <begin position="577"/>
        <end position="587"/>
    </location>
</feature>
<feature type="compositionally biased region" description="Polar residues" evidence="9">
    <location>
        <begin position="1355"/>
        <end position="1368"/>
    </location>
</feature>
<dbReference type="InterPro" id="IPR036028">
    <property type="entry name" value="SH3-like_dom_sf"/>
</dbReference>
<dbReference type="EMBL" id="JARKHS020026567">
    <property type="protein sequence ID" value="KAK8766213.1"/>
    <property type="molecule type" value="Genomic_DNA"/>
</dbReference>
<feature type="domain" description="SH3" evidence="10">
    <location>
        <begin position="281"/>
        <end position="340"/>
    </location>
</feature>
<proteinExistence type="predicted"/>
<dbReference type="InterPro" id="IPR051492">
    <property type="entry name" value="Dynamin-Rho_GEF"/>
</dbReference>
<keyword evidence="14" id="KW-1185">Reference proteome</keyword>
<feature type="region of interest" description="Disordered" evidence="9">
    <location>
        <begin position="448"/>
        <end position="521"/>
    </location>
</feature>
<evidence type="ECO:0000256" key="1">
    <source>
        <dbReference type="ARBA" id="ARBA00004282"/>
    </source>
</evidence>
<feature type="domain" description="SH3" evidence="10">
    <location>
        <begin position="82"/>
        <end position="141"/>
    </location>
</feature>
<dbReference type="Pfam" id="PF14604">
    <property type="entry name" value="SH3_9"/>
    <property type="match status" value="1"/>
</dbReference>
<gene>
    <name evidence="13" type="ORF">V5799_007005</name>
</gene>
<name>A0AAQ4DUS3_AMBAM</name>
<dbReference type="InterPro" id="IPR027267">
    <property type="entry name" value="AH/BAR_dom_sf"/>
</dbReference>
<feature type="domain" description="SH3" evidence="10">
    <location>
        <begin position="2"/>
        <end position="77"/>
    </location>
</feature>
<evidence type="ECO:0000256" key="5">
    <source>
        <dbReference type="ARBA" id="ARBA00022658"/>
    </source>
</evidence>
<evidence type="ECO:0000259" key="11">
    <source>
        <dbReference type="PROSITE" id="PS50010"/>
    </source>
</evidence>
<dbReference type="SMART" id="SM00721">
    <property type="entry name" value="BAR"/>
    <property type="match status" value="1"/>
</dbReference>
<evidence type="ECO:0000256" key="9">
    <source>
        <dbReference type="SAM" id="MobiDB-lite"/>
    </source>
</evidence>
<dbReference type="PANTHER" id="PTHR22834:SF20">
    <property type="entry name" value="SH3 DOMAIN-CONTAINING PROTEIN"/>
    <property type="match status" value="1"/>
</dbReference>
<dbReference type="Pfam" id="PF03114">
    <property type="entry name" value="BAR"/>
    <property type="match status" value="1"/>
</dbReference>
<evidence type="ECO:0000259" key="12">
    <source>
        <dbReference type="PROSITE" id="PS51021"/>
    </source>
</evidence>
<feature type="region of interest" description="Disordered" evidence="9">
    <location>
        <begin position="1221"/>
        <end position="1269"/>
    </location>
</feature>
<protein>
    <recommendedName>
        <fullName evidence="3">Dynamin-binding protein</fullName>
    </recommendedName>
    <alternativeName>
        <fullName evidence="7">Scaffold protein Tuba</fullName>
    </alternativeName>
</protein>
<dbReference type="Pfam" id="PF00621">
    <property type="entry name" value="RhoGEF"/>
    <property type="match status" value="1"/>
</dbReference>
<dbReference type="Gene3D" id="1.20.1270.60">
    <property type="entry name" value="Arfaptin homology (AH) domain/BAR domain"/>
    <property type="match status" value="1"/>
</dbReference>
<evidence type="ECO:0000256" key="3">
    <source>
        <dbReference type="ARBA" id="ARBA00018186"/>
    </source>
</evidence>
<evidence type="ECO:0000256" key="6">
    <source>
        <dbReference type="ARBA" id="ARBA00022949"/>
    </source>
</evidence>
<dbReference type="GO" id="GO:0005795">
    <property type="term" value="C:Golgi stack"/>
    <property type="evidence" value="ECO:0007669"/>
    <property type="project" value="UniProtKB-SubCell"/>
</dbReference>
<evidence type="ECO:0000256" key="4">
    <source>
        <dbReference type="ARBA" id="ARBA00022443"/>
    </source>
</evidence>
<evidence type="ECO:0000256" key="8">
    <source>
        <dbReference type="PROSITE-ProRule" id="PRU00192"/>
    </source>
</evidence>
<dbReference type="Gene3D" id="2.30.30.40">
    <property type="entry name" value="SH3 Domains"/>
    <property type="match status" value="7"/>
</dbReference>
<feature type="domain" description="SH3" evidence="10">
    <location>
        <begin position="1478"/>
        <end position="1542"/>
    </location>
</feature>
<dbReference type="InterPro" id="IPR001452">
    <property type="entry name" value="SH3_domain"/>
</dbReference>
<feature type="region of interest" description="Disordered" evidence="9">
    <location>
        <begin position="216"/>
        <end position="257"/>
    </location>
</feature>
<evidence type="ECO:0000313" key="13">
    <source>
        <dbReference type="EMBL" id="KAK8766213.1"/>
    </source>
</evidence>
<dbReference type="PROSITE" id="PS50002">
    <property type="entry name" value="SH3"/>
    <property type="match status" value="6"/>
</dbReference>
<dbReference type="GO" id="GO:0005085">
    <property type="term" value="F:guanyl-nucleotide exchange factor activity"/>
    <property type="evidence" value="ECO:0007669"/>
    <property type="project" value="UniProtKB-KW"/>
</dbReference>
<comment type="caution">
    <text evidence="13">The sequence shown here is derived from an EMBL/GenBank/DDBJ whole genome shotgun (WGS) entry which is preliminary data.</text>
</comment>
<organism evidence="13 14">
    <name type="scientific">Amblyomma americanum</name>
    <name type="common">Lone star tick</name>
    <dbReference type="NCBI Taxonomy" id="6943"/>
    <lineage>
        <taxon>Eukaryota</taxon>
        <taxon>Metazoa</taxon>
        <taxon>Ecdysozoa</taxon>
        <taxon>Arthropoda</taxon>
        <taxon>Chelicerata</taxon>
        <taxon>Arachnida</taxon>
        <taxon>Acari</taxon>
        <taxon>Parasitiformes</taxon>
        <taxon>Ixodida</taxon>
        <taxon>Ixodoidea</taxon>
        <taxon>Ixodidae</taxon>
        <taxon>Amblyomminae</taxon>
        <taxon>Amblyomma</taxon>
    </lineage>
</organism>
<dbReference type="PRINTS" id="PR00499">
    <property type="entry name" value="P67PHOX"/>
</dbReference>
<dbReference type="CDD" id="cd11800">
    <property type="entry name" value="SH3_DNMBP_C2_like"/>
    <property type="match status" value="1"/>
</dbReference>
<dbReference type="InterPro" id="IPR035819">
    <property type="entry name" value="DNMBP_SH3_N3"/>
</dbReference>